<keyword evidence="5" id="KW-0408">Iron</keyword>
<comment type="cofactor">
    <cofactor evidence="1">
        <name>[4Fe-4S] cluster</name>
        <dbReference type="ChEBI" id="CHEBI:49883"/>
    </cofactor>
</comment>
<evidence type="ECO:0000256" key="4">
    <source>
        <dbReference type="ARBA" id="ARBA00022723"/>
    </source>
</evidence>
<keyword evidence="3" id="KW-0949">S-adenosyl-L-methionine</keyword>
<evidence type="ECO:0000313" key="9">
    <source>
        <dbReference type="Proteomes" id="UP000268313"/>
    </source>
</evidence>
<dbReference type="PROSITE" id="PS51918">
    <property type="entry name" value="RADICAL_SAM"/>
    <property type="match status" value="1"/>
</dbReference>
<dbReference type="CDD" id="cd01335">
    <property type="entry name" value="Radical_SAM"/>
    <property type="match status" value="1"/>
</dbReference>
<dbReference type="NCBIfam" id="NF047865">
    <property type="entry name" value="rSAM_PapB"/>
    <property type="match status" value="1"/>
</dbReference>
<protein>
    <submittedName>
        <fullName evidence="8">Radical SAM protein</fullName>
    </submittedName>
</protein>
<dbReference type="InterPro" id="IPR006638">
    <property type="entry name" value="Elp3/MiaA/NifB-like_rSAM"/>
</dbReference>
<dbReference type="Pfam" id="PF04055">
    <property type="entry name" value="Radical_SAM"/>
    <property type="match status" value="1"/>
</dbReference>
<dbReference type="InterPro" id="IPR013785">
    <property type="entry name" value="Aldolase_TIM"/>
</dbReference>
<dbReference type="PROSITE" id="PS01305">
    <property type="entry name" value="MOAA_NIFB_PQQE"/>
    <property type="match status" value="1"/>
</dbReference>
<gene>
    <name evidence="8" type="ORF">D7X32_19840</name>
</gene>
<dbReference type="PANTHER" id="PTHR43273">
    <property type="entry name" value="ANAEROBIC SULFATASE-MATURATING ENZYME HOMOLOG ASLB-RELATED"/>
    <property type="match status" value="1"/>
</dbReference>
<dbReference type="GO" id="GO:0032324">
    <property type="term" value="P:molybdopterin cofactor biosynthetic process"/>
    <property type="evidence" value="ECO:0007669"/>
    <property type="project" value="UniProtKB-ARBA"/>
</dbReference>
<dbReference type="SFLD" id="SFLDG01067">
    <property type="entry name" value="SPASM/twitch_domain_containing"/>
    <property type="match status" value="1"/>
</dbReference>
<name>A0A3A8K2Q0_9BACT</name>
<comment type="caution">
    <text evidence="8">The sequence shown here is derived from an EMBL/GenBank/DDBJ whole genome shotgun (WGS) entry which is preliminary data.</text>
</comment>
<dbReference type="RefSeq" id="WP_120604130.1">
    <property type="nucleotide sequence ID" value="NZ_RAWE01000069.1"/>
</dbReference>
<dbReference type="AlphaFoldDB" id="A0A3A8K2Q0"/>
<evidence type="ECO:0000256" key="3">
    <source>
        <dbReference type="ARBA" id="ARBA00022691"/>
    </source>
</evidence>
<dbReference type="SFLD" id="SFLDG01386">
    <property type="entry name" value="main_SPASM_domain-containing"/>
    <property type="match status" value="1"/>
</dbReference>
<evidence type="ECO:0000259" key="7">
    <source>
        <dbReference type="PROSITE" id="PS51918"/>
    </source>
</evidence>
<evidence type="ECO:0000256" key="5">
    <source>
        <dbReference type="ARBA" id="ARBA00023004"/>
    </source>
</evidence>
<evidence type="ECO:0000256" key="6">
    <source>
        <dbReference type="ARBA" id="ARBA00023014"/>
    </source>
</evidence>
<dbReference type="PANTHER" id="PTHR43273:SF8">
    <property type="entry name" value="RADICAL SAM DOMAIN PROTEIN"/>
    <property type="match status" value="1"/>
</dbReference>
<dbReference type="GO" id="GO:0046872">
    <property type="term" value="F:metal ion binding"/>
    <property type="evidence" value="ECO:0007669"/>
    <property type="project" value="UniProtKB-KW"/>
</dbReference>
<dbReference type="NCBIfam" id="TIGR04085">
    <property type="entry name" value="rSAM_more_4Fe4S"/>
    <property type="match status" value="1"/>
</dbReference>
<reference evidence="9" key="1">
    <citation type="submission" date="2018-09" db="EMBL/GenBank/DDBJ databases">
        <authorList>
            <person name="Livingstone P.G."/>
            <person name="Whitworth D.E."/>
        </authorList>
    </citation>
    <scope>NUCLEOTIDE SEQUENCE [LARGE SCALE GENOMIC DNA]</scope>
    <source>
        <strain evidence="9">CA043D</strain>
    </source>
</reference>
<dbReference type="OrthoDB" id="308557at2"/>
<dbReference type="EMBL" id="RAWE01000069">
    <property type="protein sequence ID" value="RKH01567.1"/>
    <property type="molecule type" value="Genomic_DNA"/>
</dbReference>
<dbReference type="Proteomes" id="UP000268313">
    <property type="component" value="Unassembled WGS sequence"/>
</dbReference>
<keyword evidence="2" id="KW-0004">4Fe-4S</keyword>
<evidence type="ECO:0000256" key="2">
    <source>
        <dbReference type="ARBA" id="ARBA00022485"/>
    </source>
</evidence>
<dbReference type="InterPro" id="IPR007197">
    <property type="entry name" value="rSAM"/>
</dbReference>
<dbReference type="GO" id="GO:0016491">
    <property type="term" value="F:oxidoreductase activity"/>
    <property type="evidence" value="ECO:0007669"/>
    <property type="project" value="InterPro"/>
</dbReference>
<dbReference type="SFLD" id="SFLDS00029">
    <property type="entry name" value="Radical_SAM"/>
    <property type="match status" value="1"/>
</dbReference>
<dbReference type="InterPro" id="IPR023885">
    <property type="entry name" value="4Fe4S-binding_SPASM_dom"/>
</dbReference>
<organism evidence="8 9">
    <name type="scientific">Corallococcus carmarthensis</name>
    <dbReference type="NCBI Taxonomy" id="2316728"/>
    <lineage>
        <taxon>Bacteria</taxon>
        <taxon>Pseudomonadati</taxon>
        <taxon>Myxococcota</taxon>
        <taxon>Myxococcia</taxon>
        <taxon>Myxococcales</taxon>
        <taxon>Cystobacterineae</taxon>
        <taxon>Myxococcaceae</taxon>
        <taxon>Corallococcus</taxon>
    </lineage>
</organism>
<evidence type="ECO:0000256" key="1">
    <source>
        <dbReference type="ARBA" id="ARBA00001966"/>
    </source>
</evidence>
<sequence length="393" mass="44083">MQQHLEPRPDFRSESHSLSALTMLLTEQCNLRCTYCYIDKNAKRMSRETAERSIDFLFAHAGDEKQLAICFFGGEPLLAPDLLDYVATEAKRRAKEAHKVMVFSITTNATLLTESRVALLQKHRVGVTVSLDGLPEEHDRHRKLVNGEGSFQLIERNLERLVSLSPTIRLTVTPETAPSLQKSVAWLVERGLTKISFSPVFEAAWDEETLSTYYDALGSLYRYQVEGLKRDASYRVGNLFNLEDEMTSVMGRGFGCGAARKMVAIDAQGFMYPCHRFVGYFRNAEAQRIGHVASGFDVDRRGYYIESCHRSTHTGCGSGLFEAKVTPEEKQCTTCSLSPGCGSACMAVNEHMTGDPRKPDPIHRVFSQIHASLHLDHRSDLVPLRLPAPEQHP</sequence>
<keyword evidence="9" id="KW-1185">Reference proteome</keyword>
<dbReference type="SMART" id="SM00729">
    <property type="entry name" value="Elp3"/>
    <property type="match status" value="1"/>
</dbReference>
<keyword evidence="6" id="KW-0411">Iron-sulfur</keyword>
<keyword evidence="4" id="KW-0479">Metal-binding</keyword>
<dbReference type="InterPro" id="IPR058240">
    <property type="entry name" value="rSAM_sf"/>
</dbReference>
<dbReference type="InterPro" id="IPR000385">
    <property type="entry name" value="MoaA_NifB_PqqE_Fe-S-bd_CS"/>
</dbReference>
<proteinExistence type="predicted"/>
<dbReference type="GO" id="GO:0051539">
    <property type="term" value="F:4 iron, 4 sulfur cluster binding"/>
    <property type="evidence" value="ECO:0007669"/>
    <property type="project" value="UniProtKB-KW"/>
</dbReference>
<dbReference type="InterPro" id="IPR023867">
    <property type="entry name" value="Sulphatase_maturase_rSAM"/>
</dbReference>
<dbReference type="Gene3D" id="3.20.20.70">
    <property type="entry name" value="Aldolase class I"/>
    <property type="match status" value="1"/>
</dbReference>
<dbReference type="SFLD" id="SFLDG01384">
    <property type="entry name" value="thioether_bond_formation_requi"/>
    <property type="match status" value="1"/>
</dbReference>
<dbReference type="SUPFAM" id="SSF102114">
    <property type="entry name" value="Radical SAM enzymes"/>
    <property type="match status" value="1"/>
</dbReference>
<evidence type="ECO:0000313" key="8">
    <source>
        <dbReference type="EMBL" id="RKH01567.1"/>
    </source>
</evidence>
<feature type="domain" description="Radical SAM core" evidence="7">
    <location>
        <begin position="15"/>
        <end position="229"/>
    </location>
</feature>
<accession>A0A3A8K2Q0</accession>